<reference evidence="3" key="1">
    <citation type="journal article" date="2020" name="bioRxiv">
        <title>Hybrid origin of Populus tomentosa Carr. identified through genome sequencing and phylogenomic analysis.</title>
        <authorList>
            <person name="An X."/>
            <person name="Gao K."/>
            <person name="Chen Z."/>
            <person name="Li J."/>
            <person name="Yang X."/>
            <person name="Yang X."/>
            <person name="Zhou J."/>
            <person name="Guo T."/>
            <person name="Zhao T."/>
            <person name="Huang S."/>
            <person name="Miao D."/>
            <person name="Khan W.U."/>
            <person name="Rao P."/>
            <person name="Ye M."/>
            <person name="Lei B."/>
            <person name="Liao W."/>
            <person name="Wang J."/>
            <person name="Ji L."/>
            <person name="Li Y."/>
            <person name="Guo B."/>
            <person name="Mustafa N.S."/>
            <person name="Li S."/>
            <person name="Yun Q."/>
            <person name="Keller S.R."/>
            <person name="Mao J."/>
            <person name="Zhang R."/>
            <person name="Strauss S.H."/>
        </authorList>
    </citation>
    <scope>NUCLEOTIDE SEQUENCE</scope>
    <source>
        <strain evidence="3">GM15</strain>
        <tissue evidence="3">Leaf</tissue>
    </source>
</reference>
<evidence type="ECO:0000313" key="3">
    <source>
        <dbReference type="EMBL" id="KAG6792514.1"/>
    </source>
</evidence>
<evidence type="ECO:0000313" key="4">
    <source>
        <dbReference type="Proteomes" id="UP000886885"/>
    </source>
</evidence>
<evidence type="ECO:0000259" key="2">
    <source>
        <dbReference type="Pfam" id="PF23041"/>
    </source>
</evidence>
<feature type="compositionally biased region" description="Polar residues" evidence="1">
    <location>
        <begin position="363"/>
        <end position="379"/>
    </location>
</feature>
<organism evidence="3 4">
    <name type="scientific">Populus tomentosa</name>
    <name type="common">Chinese white poplar</name>
    <dbReference type="NCBI Taxonomy" id="118781"/>
    <lineage>
        <taxon>Eukaryota</taxon>
        <taxon>Viridiplantae</taxon>
        <taxon>Streptophyta</taxon>
        <taxon>Embryophyta</taxon>
        <taxon>Tracheophyta</taxon>
        <taxon>Spermatophyta</taxon>
        <taxon>Magnoliopsida</taxon>
        <taxon>eudicotyledons</taxon>
        <taxon>Gunneridae</taxon>
        <taxon>Pentapetalae</taxon>
        <taxon>rosids</taxon>
        <taxon>fabids</taxon>
        <taxon>Malpighiales</taxon>
        <taxon>Salicaceae</taxon>
        <taxon>Saliceae</taxon>
        <taxon>Populus</taxon>
    </lineage>
</organism>
<dbReference type="OrthoDB" id="611787at2759"/>
<dbReference type="Pfam" id="PF23041">
    <property type="entry name" value="DUF7036"/>
    <property type="match status" value="2"/>
</dbReference>
<dbReference type="EMBL" id="JAAWWB010000001">
    <property type="protein sequence ID" value="KAG6792514.1"/>
    <property type="molecule type" value="Genomic_DNA"/>
</dbReference>
<protein>
    <recommendedName>
        <fullName evidence="2">DUF7036 domain-containing protein</fullName>
    </recommendedName>
</protein>
<dbReference type="PANTHER" id="PTHR33826">
    <property type="entry name" value="F20B24.21"/>
    <property type="match status" value="1"/>
</dbReference>
<dbReference type="PANTHER" id="PTHR33826:SF4">
    <property type="entry name" value="F20B24.21"/>
    <property type="match status" value="1"/>
</dbReference>
<gene>
    <name evidence="3" type="ORF">POTOM_001665</name>
</gene>
<comment type="caution">
    <text evidence="3">The sequence shown here is derived from an EMBL/GenBank/DDBJ whole genome shotgun (WGS) entry which is preliminary data.</text>
</comment>
<feature type="domain" description="DUF7036" evidence="2">
    <location>
        <begin position="238"/>
        <end position="303"/>
    </location>
</feature>
<proteinExistence type="predicted"/>
<keyword evidence="4" id="KW-1185">Reference proteome</keyword>
<evidence type="ECO:0000256" key="1">
    <source>
        <dbReference type="SAM" id="MobiDB-lite"/>
    </source>
</evidence>
<dbReference type="InterPro" id="IPR055464">
    <property type="entry name" value="DUF7036"/>
</dbReference>
<accession>A0A8X8IYX7</accession>
<dbReference type="AlphaFoldDB" id="A0A8X8IYX7"/>
<dbReference type="Proteomes" id="UP000886885">
    <property type="component" value="Chromosome 1A"/>
</dbReference>
<sequence length="528" mass="57545">MGLSRISFKCVFILMLILCLLVSALFWIFPLHSSLHSVSGFDAKDEVKLSATVQAYFRLLKPVVQLVTHIARLEYDINEEIGIPNAKVAILSMHRLASNWTDVVFGLIPDPVNVPINMVSLSVLRSSLIDLFLEQSNLTVTTLIFGQPSTFEIFRFPGGITIVPMQYASIWQMPQILFNFTLNNSISEVLDNFGDLKDQLEFGLHLRQFENPSKVWKILEVETLHNYKVAMYCWVALISLNVYCTVYVKITNENGSTITPPVTVQVSVMSDLGTLQLQRLKQLAQIITASPVKNLGLNNSVFGKVKSVVLSSYLKDTLHGTPPTPSPAISPSLPPAIAPFARVNSPSPSVIPALPPQPCPQHGSATPPSNSPSGSNQTPRLHPEPPDVSPLPGVYYGSGPGKGPLLSLVPSTLAPTPSFNKQGTADNFDVFIYSCTTLHIILSKVYGFCSSSSRSFLQEDLAIGLLRVKAIKVAGLSSPLLGFVLSQEICEVKAIPKGKDPQTLNNQQRASNIGTGKCNIYTVSFLTS</sequence>
<name>A0A8X8IYX7_POPTO</name>
<feature type="domain" description="DUF7036" evidence="2">
    <location>
        <begin position="56"/>
        <end position="146"/>
    </location>
</feature>
<feature type="region of interest" description="Disordered" evidence="1">
    <location>
        <begin position="349"/>
        <end position="394"/>
    </location>
</feature>